<dbReference type="EMBL" id="OX451736">
    <property type="protein sequence ID" value="CAI8585416.1"/>
    <property type="molecule type" value="Genomic_DNA"/>
</dbReference>
<organism evidence="2 3">
    <name type="scientific">Vicia faba</name>
    <name type="common">Broad bean</name>
    <name type="synonym">Faba vulgaris</name>
    <dbReference type="NCBI Taxonomy" id="3906"/>
    <lineage>
        <taxon>Eukaryota</taxon>
        <taxon>Viridiplantae</taxon>
        <taxon>Streptophyta</taxon>
        <taxon>Embryophyta</taxon>
        <taxon>Tracheophyta</taxon>
        <taxon>Spermatophyta</taxon>
        <taxon>Magnoliopsida</taxon>
        <taxon>eudicotyledons</taxon>
        <taxon>Gunneridae</taxon>
        <taxon>Pentapetalae</taxon>
        <taxon>rosids</taxon>
        <taxon>fabids</taxon>
        <taxon>Fabales</taxon>
        <taxon>Fabaceae</taxon>
        <taxon>Papilionoideae</taxon>
        <taxon>50 kb inversion clade</taxon>
        <taxon>NPAAA clade</taxon>
        <taxon>Hologalegina</taxon>
        <taxon>IRL clade</taxon>
        <taxon>Fabeae</taxon>
        <taxon>Vicia</taxon>
    </lineage>
</organism>
<proteinExistence type="predicted"/>
<feature type="region of interest" description="Disordered" evidence="1">
    <location>
        <begin position="45"/>
        <end position="93"/>
    </location>
</feature>
<sequence>MVFGGLEEEEDEATEPMSTSPKRPKPLHNFNLPFLKWGSQRHLRCSNASIKDGAGPSTSGDRRPSRPNSNESTATPNQSTGSEKRILLGNGEEEGIAAVREKLMHDLKHDADRIKDTIFREQQEETETLNSWKHRTRQILSKPPVNSDNAKRDFPSPAKIDGGVNVASRLRRNINSNKTERQKFSVQLSRKEIDEDFMAMVGRQPRQRPTKRPKVVQKQLNSVFPGLWLREVTPDMYEVLDTKENAKSVKKKGKGKCFDDDDEDESSA</sequence>
<accession>A0AAV0YHE8</accession>
<evidence type="ECO:0000313" key="3">
    <source>
        <dbReference type="Proteomes" id="UP001157006"/>
    </source>
</evidence>
<feature type="region of interest" description="Disordered" evidence="1">
    <location>
        <begin position="246"/>
        <end position="268"/>
    </location>
</feature>
<reference evidence="2 3" key="1">
    <citation type="submission" date="2023-01" db="EMBL/GenBank/DDBJ databases">
        <authorList>
            <person name="Kreplak J."/>
        </authorList>
    </citation>
    <scope>NUCLEOTIDE SEQUENCE [LARGE SCALE GENOMIC DNA]</scope>
</reference>
<feature type="region of interest" description="Disordered" evidence="1">
    <location>
        <begin position="1"/>
        <end position="32"/>
    </location>
</feature>
<evidence type="ECO:0000256" key="1">
    <source>
        <dbReference type="SAM" id="MobiDB-lite"/>
    </source>
</evidence>
<name>A0AAV0YHE8_VICFA</name>
<feature type="compositionally biased region" description="Acidic residues" evidence="1">
    <location>
        <begin position="259"/>
        <end position="268"/>
    </location>
</feature>
<dbReference type="Pfam" id="PF07797">
    <property type="entry name" value="DUF1639"/>
    <property type="match status" value="1"/>
</dbReference>
<dbReference type="InterPro" id="IPR012438">
    <property type="entry name" value="DUF1639"/>
</dbReference>
<feature type="region of interest" description="Disordered" evidence="1">
    <location>
        <begin position="142"/>
        <end position="162"/>
    </location>
</feature>
<dbReference type="AlphaFoldDB" id="A0AAV0YHE8"/>
<evidence type="ECO:0008006" key="4">
    <source>
        <dbReference type="Google" id="ProtNLM"/>
    </source>
</evidence>
<evidence type="ECO:0000313" key="2">
    <source>
        <dbReference type="EMBL" id="CAI8585416.1"/>
    </source>
</evidence>
<feature type="compositionally biased region" description="Polar residues" evidence="1">
    <location>
        <begin position="66"/>
        <end position="81"/>
    </location>
</feature>
<feature type="compositionally biased region" description="Acidic residues" evidence="1">
    <location>
        <begin position="1"/>
        <end position="14"/>
    </location>
</feature>
<keyword evidence="3" id="KW-1185">Reference proteome</keyword>
<protein>
    <recommendedName>
        <fullName evidence="4">DUF1639 family protein</fullName>
    </recommendedName>
</protein>
<dbReference type="PANTHER" id="PTHR33130:SF87">
    <property type="entry name" value="DUF1639 FAMILY PROTEIN"/>
    <property type="match status" value="1"/>
</dbReference>
<dbReference type="PANTHER" id="PTHR33130">
    <property type="entry name" value="PUTATIVE (DUF1639)-RELATED"/>
    <property type="match status" value="1"/>
</dbReference>
<dbReference type="Proteomes" id="UP001157006">
    <property type="component" value="Chromosome 1L"/>
</dbReference>
<gene>
    <name evidence="2" type="ORF">VFH_I205000</name>
</gene>